<dbReference type="PANTHER" id="PTHR13748">
    <property type="entry name" value="COBW-RELATED"/>
    <property type="match status" value="1"/>
</dbReference>
<dbReference type="GO" id="GO:0005737">
    <property type="term" value="C:cytoplasm"/>
    <property type="evidence" value="ECO:0007669"/>
    <property type="project" value="TreeGrafter"/>
</dbReference>
<evidence type="ECO:0000256" key="1">
    <source>
        <dbReference type="ARBA" id="ARBA00022741"/>
    </source>
</evidence>
<evidence type="ECO:0000259" key="7">
    <source>
        <dbReference type="Pfam" id="PF07683"/>
    </source>
</evidence>
<comment type="similarity">
    <text evidence="4">Belongs to the SIMIBI class G3E GTPase family. ZNG1 subfamily.</text>
</comment>
<dbReference type="AlphaFoldDB" id="A0A2G6KCB5"/>
<dbReference type="PANTHER" id="PTHR13748:SF62">
    <property type="entry name" value="COBW DOMAIN-CONTAINING PROTEIN"/>
    <property type="match status" value="1"/>
</dbReference>
<dbReference type="Pfam" id="PF07683">
    <property type="entry name" value="CobW_C"/>
    <property type="match status" value="1"/>
</dbReference>
<dbReference type="SUPFAM" id="SSF52540">
    <property type="entry name" value="P-loop containing nucleoside triphosphate hydrolases"/>
    <property type="match status" value="1"/>
</dbReference>
<evidence type="ECO:0000256" key="5">
    <source>
        <dbReference type="ARBA" id="ARBA00049117"/>
    </source>
</evidence>
<dbReference type="EMBL" id="PDSK01000100">
    <property type="protein sequence ID" value="PIE33336.1"/>
    <property type="molecule type" value="Genomic_DNA"/>
</dbReference>
<feature type="domain" description="CobW C-terminal" evidence="7">
    <location>
        <begin position="219"/>
        <end position="304"/>
    </location>
</feature>
<evidence type="ECO:0000256" key="2">
    <source>
        <dbReference type="ARBA" id="ARBA00022801"/>
    </source>
</evidence>
<dbReference type="InterPro" id="IPR036627">
    <property type="entry name" value="CobW-likC_sf"/>
</dbReference>
<comment type="caution">
    <text evidence="8">The sequence shown here is derived from an EMBL/GenBank/DDBJ whole genome shotgun (WGS) entry which is preliminary data.</text>
</comment>
<dbReference type="CDD" id="cd03112">
    <property type="entry name" value="CobW-like"/>
    <property type="match status" value="1"/>
</dbReference>
<dbReference type="GO" id="GO:0016787">
    <property type="term" value="F:hydrolase activity"/>
    <property type="evidence" value="ECO:0007669"/>
    <property type="project" value="UniProtKB-KW"/>
</dbReference>
<evidence type="ECO:0000313" key="9">
    <source>
        <dbReference type="Proteomes" id="UP000230821"/>
    </source>
</evidence>
<dbReference type="Gene3D" id="3.40.50.300">
    <property type="entry name" value="P-loop containing nucleotide triphosphate hydrolases"/>
    <property type="match status" value="1"/>
</dbReference>
<dbReference type="Pfam" id="PF02492">
    <property type="entry name" value="cobW"/>
    <property type="match status" value="1"/>
</dbReference>
<evidence type="ECO:0008006" key="10">
    <source>
        <dbReference type="Google" id="ProtNLM"/>
    </source>
</evidence>
<feature type="domain" description="CobW/HypB/UreG nucleotide-binding" evidence="6">
    <location>
        <begin position="10"/>
        <end position="184"/>
    </location>
</feature>
<reference evidence="8 9" key="1">
    <citation type="submission" date="2017-10" db="EMBL/GenBank/DDBJ databases">
        <title>Novel microbial diversity and functional potential in the marine mammal oral microbiome.</title>
        <authorList>
            <person name="Dudek N.K."/>
            <person name="Sun C.L."/>
            <person name="Burstein D."/>
            <person name="Kantor R.S."/>
            <person name="Aliaga Goltsman D.S."/>
            <person name="Bik E.M."/>
            <person name="Thomas B.C."/>
            <person name="Banfield J.F."/>
            <person name="Relman D.A."/>
        </authorList>
    </citation>
    <scope>NUCLEOTIDE SEQUENCE [LARGE SCALE GENOMIC DNA]</scope>
    <source>
        <strain evidence="8">DOLJORAL78_47_16</strain>
    </source>
</reference>
<keyword evidence="2" id="KW-0378">Hydrolase</keyword>
<dbReference type="GO" id="GO:0000166">
    <property type="term" value="F:nucleotide binding"/>
    <property type="evidence" value="ECO:0007669"/>
    <property type="project" value="UniProtKB-KW"/>
</dbReference>
<gene>
    <name evidence="8" type="ORF">CSA56_12255</name>
</gene>
<dbReference type="InterPro" id="IPR003495">
    <property type="entry name" value="CobW/HypB/UreG_nucleotide-bd"/>
</dbReference>
<dbReference type="InterPro" id="IPR051316">
    <property type="entry name" value="Zinc-reg_GTPase_activator"/>
</dbReference>
<accession>A0A2G6KCB5</accession>
<dbReference type="InterPro" id="IPR027417">
    <property type="entry name" value="P-loop_NTPase"/>
</dbReference>
<protein>
    <recommendedName>
        <fullName evidence="10">Cobalamin biosynthesis protein CobW</fullName>
    </recommendedName>
</protein>
<dbReference type="InterPro" id="IPR011629">
    <property type="entry name" value="CobW-like_C"/>
</dbReference>
<sequence>METPNQRAIPTIILTGFLGVGKTTLLNRLIEHYQSQRTVLLINEFGQIGIDGELLVQGNYDKIELNKGSLFCICVRTDFIFEVERIANELKPELLIIEATGLADTTEMEKMLALPKLHQMIHLKACLCLVDCQNFLKIREFLNAPDSQVRNADLVLMNKTDLVSEGQIEQIGAVVHKIAPTVPLLRTQYANFPLTMLDELRRPDIEVRGDPGEGRPDPVASITLEATGSFTYESWERFTESIKKHLLRFKGFFVLEEHVWHVEATTASWLQTPADESIEAINRLVLIGQRFKEDQVQALFHECVDDETPSTVTEER</sequence>
<keyword evidence="1" id="KW-0547">Nucleotide-binding</keyword>
<name>A0A2G6KCB5_9BACT</name>
<dbReference type="Proteomes" id="UP000230821">
    <property type="component" value="Unassembled WGS sequence"/>
</dbReference>
<proteinExistence type="inferred from homology"/>
<comment type="catalytic activity">
    <reaction evidence="5">
        <text>GTP + H2O = GDP + phosphate + H(+)</text>
        <dbReference type="Rhea" id="RHEA:19669"/>
        <dbReference type="ChEBI" id="CHEBI:15377"/>
        <dbReference type="ChEBI" id="CHEBI:15378"/>
        <dbReference type="ChEBI" id="CHEBI:37565"/>
        <dbReference type="ChEBI" id="CHEBI:43474"/>
        <dbReference type="ChEBI" id="CHEBI:58189"/>
    </reaction>
    <physiologicalReaction direction="left-to-right" evidence="5">
        <dbReference type="Rhea" id="RHEA:19670"/>
    </physiologicalReaction>
</comment>
<evidence type="ECO:0000256" key="4">
    <source>
        <dbReference type="ARBA" id="ARBA00034320"/>
    </source>
</evidence>
<dbReference type="SUPFAM" id="SSF90002">
    <property type="entry name" value="Hypothetical protein YjiA, C-terminal domain"/>
    <property type="match status" value="1"/>
</dbReference>
<dbReference type="Gene3D" id="3.30.1220.10">
    <property type="entry name" value="CobW-like, C-terminal domain"/>
    <property type="match status" value="1"/>
</dbReference>
<evidence type="ECO:0000259" key="6">
    <source>
        <dbReference type="Pfam" id="PF02492"/>
    </source>
</evidence>
<organism evidence="8 9">
    <name type="scientific">candidate division KSB3 bacterium</name>
    <dbReference type="NCBI Taxonomy" id="2044937"/>
    <lineage>
        <taxon>Bacteria</taxon>
        <taxon>candidate division KSB3</taxon>
    </lineage>
</organism>
<keyword evidence="3" id="KW-0143">Chaperone</keyword>
<evidence type="ECO:0000313" key="8">
    <source>
        <dbReference type="EMBL" id="PIE33336.1"/>
    </source>
</evidence>
<evidence type="ECO:0000256" key="3">
    <source>
        <dbReference type="ARBA" id="ARBA00023186"/>
    </source>
</evidence>